<comment type="similarity">
    <text evidence="1 2">Belongs to the peroxin-16 family.</text>
</comment>
<dbReference type="Pfam" id="PF08610">
    <property type="entry name" value="Pex16"/>
    <property type="match status" value="1"/>
</dbReference>
<keyword evidence="4" id="KW-1185">Reference proteome</keyword>
<keyword evidence="2" id="KW-0962">Peroxisome biogenesis</keyword>
<name>A0A1W0AC00_9STRA</name>
<proteinExistence type="inferred from homology"/>
<gene>
    <name evidence="3" type="ORF">THRCLA_00452</name>
</gene>
<reference evidence="3 4" key="1">
    <citation type="journal article" date="2014" name="Genome Biol. Evol.">
        <title>The secreted proteins of Achlya hypogyna and Thraustotheca clavata identify the ancestral oomycete secretome and reveal gene acquisitions by horizontal gene transfer.</title>
        <authorList>
            <person name="Misner I."/>
            <person name="Blouin N."/>
            <person name="Leonard G."/>
            <person name="Richards T.A."/>
            <person name="Lane C.E."/>
        </authorList>
    </citation>
    <scope>NUCLEOTIDE SEQUENCE [LARGE SCALE GENOMIC DNA]</scope>
    <source>
        <strain evidence="3 4">ATCC 34112</strain>
    </source>
</reference>
<dbReference type="PANTHER" id="PTHR13299">
    <property type="entry name" value="PEROXISOMAL MEMBRANE PROTEIN PEX16"/>
    <property type="match status" value="1"/>
</dbReference>
<dbReference type="OrthoDB" id="59472at2759"/>
<dbReference type="AlphaFoldDB" id="A0A1W0AC00"/>
<dbReference type="EMBL" id="JNBS01000231">
    <property type="protein sequence ID" value="OQS07540.1"/>
    <property type="molecule type" value="Genomic_DNA"/>
</dbReference>
<dbReference type="GO" id="GO:0007031">
    <property type="term" value="P:peroxisome organization"/>
    <property type="evidence" value="ECO:0007669"/>
    <property type="project" value="UniProtKB-KW"/>
</dbReference>
<evidence type="ECO:0000256" key="1">
    <source>
        <dbReference type="ARBA" id="ARBA00009505"/>
    </source>
</evidence>
<dbReference type="GO" id="GO:0005778">
    <property type="term" value="C:peroxisomal membrane"/>
    <property type="evidence" value="ECO:0007669"/>
    <property type="project" value="UniProtKB-SubCell"/>
</dbReference>
<accession>A0A1W0AC00</accession>
<evidence type="ECO:0000313" key="3">
    <source>
        <dbReference type="EMBL" id="OQS07540.1"/>
    </source>
</evidence>
<organism evidence="3 4">
    <name type="scientific">Thraustotheca clavata</name>
    <dbReference type="NCBI Taxonomy" id="74557"/>
    <lineage>
        <taxon>Eukaryota</taxon>
        <taxon>Sar</taxon>
        <taxon>Stramenopiles</taxon>
        <taxon>Oomycota</taxon>
        <taxon>Saprolegniomycetes</taxon>
        <taxon>Saprolegniales</taxon>
        <taxon>Achlyaceae</taxon>
        <taxon>Thraustotheca</taxon>
    </lineage>
</organism>
<sequence length="317" mass="35568">MDASLTKYNEWVLDNESLARRLENVFYVVPMLVPARVGNPDVVSEVGYSMGGLLKLYHDYILYKAAHPQSNYSLDQVVRVPLSLIGQVQVAAEIIALHRGDSEGRWRMIVALEICKSLCKMVLLLHSKGQVLYKNGAYITCEVPISQETNNTNEYTGQRSGRVFKNHRDAKHTTQEPLEPTVASGHEGSIQLAGEVLHILRPVIYAILCQRKTEQSWIPFLASFSTEILGIACSSAGLEHSNKLSVDPLVAEELRRRKMCLLLYLLRNPFFSSATQPLADNVANATKPVPLLGRLLQFAIDNGLHYYQRRHFYTSAS</sequence>
<dbReference type="PANTHER" id="PTHR13299:SF0">
    <property type="entry name" value="PEROXISOMAL MEMBRANE PROTEIN PEX16"/>
    <property type="match status" value="1"/>
</dbReference>
<evidence type="ECO:0000313" key="4">
    <source>
        <dbReference type="Proteomes" id="UP000243217"/>
    </source>
</evidence>
<keyword evidence="2" id="KW-0576">Peroxisome</keyword>
<comment type="subcellular location">
    <subcellularLocation>
        <location evidence="2">Peroxisome membrane</location>
    </subcellularLocation>
</comment>
<dbReference type="STRING" id="74557.A0A1W0AC00"/>
<dbReference type="Proteomes" id="UP000243217">
    <property type="component" value="Unassembled WGS sequence"/>
</dbReference>
<dbReference type="InterPro" id="IPR013919">
    <property type="entry name" value="Pex16"/>
</dbReference>
<comment type="caution">
    <text evidence="3">The sequence shown here is derived from an EMBL/GenBank/DDBJ whole genome shotgun (WGS) entry which is preliminary data.</text>
</comment>
<evidence type="ECO:0000256" key="2">
    <source>
        <dbReference type="RuleBase" id="RU365003"/>
    </source>
</evidence>
<protein>
    <recommendedName>
        <fullName evidence="2">Peroxisomal membrane protein PEX16</fullName>
    </recommendedName>
</protein>